<gene>
    <name evidence="2" type="ORF">SAMN04488134_10426</name>
</gene>
<dbReference type="STRING" id="872970.SAMN04488134_10426"/>
<feature type="transmembrane region" description="Helical" evidence="1">
    <location>
        <begin position="133"/>
        <end position="154"/>
    </location>
</feature>
<accession>A0A1H8M480</accession>
<feature type="transmembrane region" description="Helical" evidence="1">
    <location>
        <begin position="351"/>
        <end position="375"/>
    </location>
</feature>
<keyword evidence="1" id="KW-1133">Transmembrane helix</keyword>
<evidence type="ECO:0000313" key="2">
    <source>
        <dbReference type="EMBL" id="SEO12174.1"/>
    </source>
</evidence>
<proteinExistence type="predicted"/>
<feature type="transmembrane region" description="Helical" evidence="1">
    <location>
        <begin position="381"/>
        <end position="399"/>
    </location>
</feature>
<keyword evidence="1" id="KW-0812">Transmembrane</keyword>
<keyword evidence="1" id="KW-0472">Membrane</keyword>
<feature type="transmembrane region" description="Helical" evidence="1">
    <location>
        <begin position="56"/>
        <end position="77"/>
    </location>
</feature>
<dbReference type="RefSeq" id="WP_091496353.1">
    <property type="nucleotide sequence ID" value="NZ_FODJ01000004.1"/>
</dbReference>
<evidence type="ECO:0000256" key="1">
    <source>
        <dbReference type="SAM" id="Phobius"/>
    </source>
</evidence>
<name>A0A1H8M480_9BACI</name>
<feature type="transmembrane region" description="Helical" evidence="1">
    <location>
        <begin position="26"/>
        <end position="44"/>
    </location>
</feature>
<protein>
    <submittedName>
        <fullName evidence="2">Sporulation killing factor system integral membrane protein</fullName>
    </submittedName>
</protein>
<feature type="transmembrane region" description="Helical" evidence="1">
    <location>
        <begin position="98"/>
        <end position="127"/>
    </location>
</feature>
<evidence type="ECO:0000313" key="3">
    <source>
        <dbReference type="Proteomes" id="UP000199300"/>
    </source>
</evidence>
<feature type="transmembrane region" description="Helical" evidence="1">
    <location>
        <begin position="442"/>
        <end position="462"/>
    </location>
</feature>
<dbReference type="AlphaFoldDB" id="A0A1H8M480"/>
<keyword evidence="3" id="KW-1185">Reference proteome</keyword>
<organism evidence="2 3">
    <name type="scientific">Amphibacillus marinus</name>
    <dbReference type="NCBI Taxonomy" id="872970"/>
    <lineage>
        <taxon>Bacteria</taxon>
        <taxon>Bacillati</taxon>
        <taxon>Bacillota</taxon>
        <taxon>Bacilli</taxon>
        <taxon>Bacillales</taxon>
        <taxon>Bacillaceae</taxon>
        <taxon>Amphibacillus</taxon>
    </lineage>
</organism>
<dbReference type="Proteomes" id="UP000199300">
    <property type="component" value="Unassembled WGS sequence"/>
</dbReference>
<feature type="transmembrane region" description="Helical" evidence="1">
    <location>
        <begin position="206"/>
        <end position="232"/>
    </location>
</feature>
<feature type="transmembrane region" description="Helical" evidence="1">
    <location>
        <begin position="284"/>
        <end position="300"/>
    </location>
</feature>
<feature type="transmembrane region" description="Helical" evidence="1">
    <location>
        <begin position="411"/>
        <end position="430"/>
    </location>
</feature>
<reference evidence="2 3" key="1">
    <citation type="submission" date="2016-10" db="EMBL/GenBank/DDBJ databases">
        <authorList>
            <person name="de Groot N.N."/>
        </authorList>
    </citation>
    <scope>NUCLEOTIDE SEQUENCE [LARGE SCALE GENOMIC DNA]</scope>
    <source>
        <strain evidence="2 3">CGMCC 1.10434</strain>
    </source>
</reference>
<sequence length="469" mass="53483">MQVIFLLHLRRYKRQFMNQFSKMDNILFIAVPIIVAVWFIQHYFYLKPDQLATRWIGWLMVGFVLIGAIAGLLASLLPVNRNDLSWLTTSQTELVRQVCSLFIVKVVPFFSVWIGAAALFELFLFVRGDWQPIVFKAIVSFIALLFPSWLAFCCSTIRSDAMKKRLALGVANLLGFGYLVLTIMLITDDGTSLFISLLDQLGAFVYGRITLVAVLLFLLAVGVSISFIIYFIKKPTFITFIYSETESLARNKQKPMRLGLNKSMVSNRYPFVWLECKRIKAKRAGVVFIISLPVIVLLIVKAPSYYEGLFVFASLLYLIAGYRSRVIQHHCYHTLILFPGRLLTKVIQIEVLSILSVVGGVVLFHCLGLLLSIQVTGSRIVLLYLLLALAIVIRLYTLIRMSKHHQLLGLNYLKWISAWCLLIFFTSFLFRFFPSSQLTNLIYAYGSLGILLVFGIHMILLMNRVKAEL</sequence>
<dbReference type="EMBL" id="FODJ01000004">
    <property type="protein sequence ID" value="SEO12174.1"/>
    <property type="molecule type" value="Genomic_DNA"/>
</dbReference>
<feature type="transmembrane region" description="Helical" evidence="1">
    <location>
        <begin position="166"/>
        <end position="186"/>
    </location>
</feature>